<dbReference type="AlphaFoldDB" id="A0AAV9BJ06"/>
<organism evidence="1 2">
    <name type="scientific">Acorus gramineus</name>
    <name type="common">Dwarf sweet flag</name>
    <dbReference type="NCBI Taxonomy" id="55184"/>
    <lineage>
        <taxon>Eukaryota</taxon>
        <taxon>Viridiplantae</taxon>
        <taxon>Streptophyta</taxon>
        <taxon>Embryophyta</taxon>
        <taxon>Tracheophyta</taxon>
        <taxon>Spermatophyta</taxon>
        <taxon>Magnoliopsida</taxon>
        <taxon>Liliopsida</taxon>
        <taxon>Acoraceae</taxon>
        <taxon>Acorus</taxon>
    </lineage>
</organism>
<evidence type="ECO:0000313" key="1">
    <source>
        <dbReference type="EMBL" id="KAK1276515.1"/>
    </source>
</evidence>
<reference evidence="1" key="2">
    <citation type="submission" date="2023-06" db="EMBL/GenBank/DDBJ databases">
        <authorList>
            <person name="Ma L."/>
            <person name="Liu K.-W."/>
            <person name="Li Z."/>
            <person name="Hsiao Y.-Y."/>
            <person name="Qi Y."/>
            <person name="Fu T."/>
            <person name="Tang G."/>
            <person name="Zhang D."/>
            <person name="Sun W.-H."/>
            <person name="Liu D.-K."/>
            <person name="Li Y."/>
            <person name="Chen G.-Z."/>
            <person name="Liu X.-D."/>
            <person name="Liao X.-Y."/>
            <person name="Jiang Y.-T."/>
            <person name="Yu X."/>
            <person name="Hao Y."/>
            <person name="Huang J."/>
            <person name="Zhao X.-W."/>
            <person name="Ke S."/>
            <person name="Chen Y.-Y."/>
            <person name="Wu W.-L."/>
            <person name="Hsu J.-L."/>
            <person name="Lin Y.-F."/>
            <person name="Huang M.-D."/>
            <person name="Li C.-Y."/>
            <person name="Huang L."/>
            <person name="Wang Z.-W."/>
            <person name="Zhao X."/>
            <person name="Zhong W.-Y."/>
            <person name="Peng D.-H."/>
            <person name="Ahmad S."/>
            <person name="Lan S."/>
            <person name="Zhang J.-S."/>
            <person name="Tsai W.-C."/>
            <person name="Van De Peer Y."/>
            <person name="Liu Z.-J."/>
        </authorList>
    </citation>
    <scope>NUCLEOTIDE SEQUENCE</scope>
    <source>
        <strain evidence="1">SCP</strain>
        <tissue evidence="1">Leaves</tissue>
    </source>
</reference>
<proteinExistence type="predicted"/>
<gene>
    <name evidence="1" type="ORF">QJS04_geneDACA001538</name>
</gene>
<protein>
    <submittedName>
        <fullName evidence="1">Uncharacterized protein</fullName>
    </submittedName>
</protein>
<keyword evidence="2" id="KW-1185">Reference proteome</keyword>
<dbReference type="Proteomes" id="UP001179952">
    <property type="component" value="Unassembled WGS sequence"/>
</dbReference>
<evidence type="ECO:0000313" key="2">
    <source>
        <dbReference type="Proteomes" id="UP001179952"/>
    </source>
</evidence>
<reference evidence="1" key="1">
    <citation type="journal article" date="2023" name="Nat. Commun.">
        <title>Diploid and tetraploid genomes of Acorus and the evolution of monocots.</title>
        <authorList>
            <person name="Ma L."/>
            <person name="Liu K.W."/>
            <person name="Li Z."/>
            <person name="Hsiao Y.Y."/>
            <person name="Qi Y."/>
            <person name="Fu T."/>
            <person name="Tang G.D."/>
            <person name="Zhang D."/>
            <person name="Sun W.H."/>
            <person name="Liu D.K."/>
            <person name="Li Y."/>
            <person name="Chen G.Z."/>
            <person name="Liu X.D."/>
            <person name="Liao X.Y."/>
            <person name="Jiang Y.T."/>
            <person name="Yu X."/>
            <person name="Hao Y."/>
            <person name="Huang J."/>
            <person name="Zhao X.W."/>
            <person name="Ke S."/>
            <person name="Chen Y.Y."/>
            <person name="Wu W.L."/>
            <person name="Hsu J.L."/>
            <person name="Lin Y.F."/>
            <person name="Huang M.D."/>
            <person name="Li C.Y."/>
            <person name="Huang L."/>
            <person name="Wang Z.W."/>
            <person name="Zhao X."/>
            <person name="Zhong W.Y."/>
            <person name="Peng D.H."/>
            <person name="Ahmad S."/>
            <person name="Lan S."/>
            <person name="Zhang J.S."/>
            <person name="Tsai W.C."/>
            <person name="Van de Peer Y."/>
            <person name="Liu Z.J."/>
        </authorList>
    </citation>
    <scope>NUCLEOTIDE SEQUENCE</scope>
    <source>
        <strain evidence="1">SCP</strain>
    </source>
</reference>
<name>A0AAV9BJ06_ACOGR</name>
<comment type="caution">
    <text evidence="1">The sequence shown here is derived from an EMBL/GenBank/DDBJ whole genome shotgun (WGS) entry which is preliminary data.</text>
</comment>
<sequence length="77" mass="7905">MGGGGEEGGGAVIDGDGLSGVEGLWWEEGGLVVVVEGVCGGGGQWYWQGWKGFGGGVFVKNFFHGLCEESLLLQAMP</sequence>
<accession>A0AAV9BJ06</accession>
<dbReference type="EMBL" id="JAUJYN010000003">
    <property type="protein sequence ID" value="KAK1276515.1"/>
    <property type="molecule type" value="Genomic_DNA"/>
</dbReference>